<reference evidence="2 3" key="1">
    <citation type="submission" date="2016-10" db="EMBL/GenBank/DDBJ databases">
        <authorList>
            <person name="de Groot N.N."/>
        </authorList>
    </citation>
    <scope>NUCLEOTIDE SEQUENCE [LARGE SCALE GENOMIC DNA]</scope>
    <source>
        <strain evidence="3">EB21,IBRC-M 10013,KCTC 4048</strain>
    </source>
</reference>
<dbReference type="STRING" id="996166.SAMN05192554_107167"/>
<dbReference type="Proteomes" id="UP000199370">
    <property type="component" value="Unassembled WGS sequence"/>
</dbReference>
<keyword evidence="3" id="KW-1185">Reference proteome</keyword>
<accession>A0A1G9W638</accession>
<evidence type="ECO:0008006" key="4">
    <source>
        <dbReference type="Google" id="ProtNLM"/>
    </source>
</evidence>
<proteinExistence type="predicted"/>
<dbReference type="EMBL" id="FNIA01000007">
    <property type="protein sequence ID" value="SDM79773.1"/>
    <property type="molecule type" value="Genomic_DNA"/>
</dbReference>
<evidence type="ECO:0000313" key="2">
    <source>
        <dbReference type="EMBL" id="SDM79773.1"/>
    </source>
</evidence>
<feature type="region of interest" description="Disordered" evidence="1">
    <location>
        <begin position="31"/>
        <end position="57"/>
    </location>
</feature>
<dbReference type="AlphaFoldDB" id="A0A1G9W638"/>
<dbReference type="OrthoDB" id="214412at2157"/>
<evidence type="ECO:0000313" key="3">
    <source>
        <dbReference type="Proteomes" id="UP000199370"/>
    </source>
</evidence>
<organism evidence="2 3">
    <name type="scientific">Haloarchaeobius iranensis</name>
    <dbReference type="NCBI Taxonomy" id="996166"/>
    <lineage>
        <taxon>Archaea</taxon>
        <taxon>Methanobacteriati</taxon>
        <taxon>Methanobacteriota</taxon>
        <taxon>Stenosarchaea group</taxon>
        <taxon>Halobacteria</taxon>
        <taxon>Halobacteriales</taxon>
        <taxon>Halorubellaceae</taxon>
        <taxon>Haloarchaeobius</taxon>
    </lineage>
</organism>
<dbReference type="PROSITE" id="PS51257">
    <property type="entry name" value="PROKAR_LIPOPROTEIN"/>
    <property type="match status" value="1"/>
</dbReference>
<dbReference type="RefSeq" id="WP_139172279.1">
    <property type="nucleotide sequence ID" value="NZ_FNIA01000007.1"/>
</dbReference>
<protein>
    <recommendedName>
        <fullName evidence="4">Lipoprotein</fullName>
    </recommendedName>
</protein>
<sequence>MARGTLVLVVLTVLLAGCVGGVKVDDGATTVATTSSSGTGSGGGGSGGGGSGGSSADLEPGSWNVLEFGQPATYTYDIFVEGDGEGSLVLDVQEVDGDSITVRAVYELGQERHESTVTGTKETVQSQLYANPAGILLLTTMLTPSAWYGGQELEVGSGWSYQTQAGSASFEVTGVETYAGVDCFDSEMVVDGTTLHEGCFSPGLGLAPYTAYYDEDGSLSMEMALVSYEPN</sequence>
<evidence type="ECO:0000256" key="1">
    <source>
        <dbReference type="SAM" id="MobiDB-lite"/>
    </source>
</evidence>
<gene>
    <name evidence="2" type="ORF">SAMN05192554_107167</name>
</gene>
<feature type="compositionally biased region" description="Gly residues" evidence="1">
    <location>
        <begin position="39"/>
        <end position="53"/>
    </location>
</feature>
<name>A0A1G9W638_9EURY</name>